<evidence type="ECO:0000256" key="2">
    <source>
        <dbReference type="SAM" id="SignalP"/>
    </source>
</evidence>
<feature type="compositionally biased region" description="Pro residues" evidence="1">
    <location>
        <begin position="44"/>
        <end position="53"/>
    </location>
</feature>
<feature type="signal peptide" evidence="2">
    <location>
        <begin position="1"/>
        <end position="19"/>
    </location>
</feature>
<evidence type="ECO:0000313" key="3">
    <source>
        <dbReference type="EMBL" id="KAL2634655.1"/>
    </source>
</evidence>
<evidence type="ECO:0000256" key="1">
    <source>
        <dbReference type="SAM" id="MobiDB-lite"/>
    </source>
</evidence>
<proteinExistence type="predicted"/>
<dbReference type="EMBL" id="JBHFFA010000003">
    <property type="protein sequence ID" value="KAL2634655.1"/>
    <property type="molecule type" value="Genomic_DNA"/>
</dbReference>
<comment type="caution">
    <text evidence="3">The sequence shown here is derived from an EMBL/GenBank/DDBJ whole genome shotgun (WGS) entry which is preliminary data.</text>
</comment>
<dbReference type="Proteomes" id="UP001605036">
    <property type="component" value="Unassembled WGS sequence"/>
</dbReference>
<dbReference type="AlphaFoldDB" id="A0ABD1YV66"/>
<feature type="chain" id="PRO_5044743977" description="Secreted protein" evidence="2">
    <location>
        <begin position="20"/>
        <end position="157"/>
    </location>
</feature>
<feature type="compositionally biased region" description="Basic and acidic residues" evidence="1">
    <location>
        <begin position="66"/>
        <end position="83"/>
    </location>
</feature>
<name>A0ABD1YV66_9MARC</name>
<keyword evidence="4" id="KW-1185">Reference proteome</keyword>
<evidence type="ECO:0000313" key="4">
    <source>
        <dbReference type="Proteomes" id="UP001605036"/>
    </source>
</evidence>
<protein>
    <recommendedName>
        <fullName evidence="5">Secreted protein</fullName>
    </recommendedName>
</protein>
<gene>
    <name evidence="3" type="ORF">R1flu_006134</name>
</gene>
<keyword evidence="2" id="KW-0732">Signal</keyword>
<organism evidence="3 4">
    <name type="scientific">Riccia fluitans</name>
    <dbReference type="NCBI Taxonomy" id="41844"/>
    <lineage>
        <taxon>Eukaryota</taxon>
        <taxon>Viridiplantae</taxon>
        <taxon>Streptophyta</taxon>
        <taxon>Embryophyta</taxon>
        <taxon>Marchantiophyta</taxon>
        <taxon>Marchantiopsida</taxon>
        <taxon>Marchantiidae</taxon>
        <taxon>Marchantiales</taxon>
        <taxon>Ricciaceae</taxon>
        <taxon>Riccia</taxon>
    </lineage>
</organism>
<reference evidence="3 4" key="1">
    <citation type="submission" date="2024-09" db="EMBL/GenBank/DDBJ databases">
        <title>Chromosome-scale assembly of Riccia fluitans.</title>
        <authorList>
            <person name="Paukszto L."/>
            <person name="Sawicki J."/>
            <person name="Karawczyk K."/>
            <person name="Piernik-Szablinska J."/>
            <person name="Szczecinska M."/>
            <person name="Mazdziarz M."/>
        </authorList>
    </citation>
    <scope>NUCLEOTIDE SEQUENCE [LARGE SCALE GENOMIC DNA]</scope>
    <source>
        <strain evidence="3">Rf_01</strain>
        <tissue evidence="3">Aerial parts of the thallus</tissue>
    </source>
</reference>
<sequence length="157" mass="17830">MQAALFFFIYLFYPSIARSFVPSEEQSTLCFWAAAAASEKQNGNPPPPKTPPHPQHHSVTNKHPGARKELRKDGKMGGKEKGSHGWRRWMRNGERVLWLRRRPHACTHARDRNEYTQCQQHQGHTCGAVIHLPSTVSLASLYRSTMAAEADVILQVF</sequence>
<evidence type="ECO:0008006" key="5">
    <source>
        <dbReference type="Google" id="ProtNLM"/>
    </source>
</evidence>
<accession>A0ABD1YV66</accession>
<feature type="region of interest" description="Disordered" evidence="1">
    <location>
        <begin position="39"/>
        <end position="85"/>
    </location>
</feature>